<dbReference type="EMBL" id="CACSLK010027837">
    <property type="protein sequence ID" value="CAA0833069.1"/>
    <property type="molecule type" value="Genomic_DNA"/>
</dbReference>
<dbReference type="PANTHER" id="PTHR11439">
    <property type="entry name" value="GAG-POL-RELATED RETROTRANSPOSON"/>
    <property type="match status" value="1"/>
</dbReference>
<reference evidence="1" key="1">
    <citation type="submission" date="2019-12" db="EMBL/GenBank/DDBJ databases">
        <authorList>
            <person name="Scholes J."/>
        </authorList>
    </citation>
    <scope>NUCLEOTIDE SEQUENCE</scope>
</reference>
<protein>
    <submittedName>
        <fullName evidence="1">Cysteine-rich RLK (RECEPTOR-like protein kinase) 8</fullName>
    </submittedName>
</protein>
<dbReference type="CDD" id="cd09272">
    <property type="entry name" value="RNase_HI_RT_Ty1"/>
    <property type="match status" value="1"/>
</dbReference>
<gene>
    <name evidence="1" type="ORF">SHERM_28343</name>
</gene>
<dbReference type="Proteomes" id="UP001153555">
    <property type="component" value="Unassembled WGS sequence"/>
</dbReference>
<dbReference type="AlphaFoldDB" id="A0A9N7NJN8"/>
<evidence type="ECO:0000313" key="1">
    <source>
        <dbReference type="EMBL" id="CAA0833069.1"/>
    </source>
</evidence>
<name>A0A9N7NJN8_STRHE</name>
<keyword evidence="2" id="KW-1185">Reference proteome</keyword>
<keyword evidence="1" id="KW-0418">Kinase</keyword>
<sequence length="185" mass="20925">MHKPTTLHFQHLKRVLRYLKFTINHGVKLRSSPSFGILAYSDTDWGGNSDDLTSTSAYVIFLGGNPVSWLSRKQCTVARSSTEAEYRALATTTAEVMWLSNLLHELKVSSQLSPRLLCDNLGAVHLSSNPVLHSRMKHISWTVTLCANWFRQVAFVSRMYLHVISLQIFSPSLCQPLDFRNCGSR</sequence>
<keyword evidence="1" id="KW-0808">Transferase</keyword>
<comment type="caution">
    <text evidence="1">The sequence shown here is derived from an EMBL/GenBank/DDBJ whole genome shotgun (WGS) entry which is preliminary data.</text>
</comment>
<proteinExistence type="predicted"/>
<dbReference type="GO" id="GO:0016301">
    <property type="term" value="F:kinase activity"/>
    <property type="evidence" value="ECO:0007669"/>
    <property type="project" value="UniProtKB-KW"/>
</dbReference>
<dbReference type="PANTHER" id="PTHR11439:SF450">
    <property type="entry name" value="REVERSE TRANSCRIPTASE TY1_COPIA-TYPE DOMAIN-CONTAINING PROTEIN"/>
    <property type="match status" value="1"/>
</dbReference>
<evidence type="ECO:0000313" key="2">
    <source>
        <dbReference type="Proteomes" id="UP001153555"/>
    </source>
</evidence>
<dbReference type="OrthoDB" id="1717466at2759"/>
<accession>A0A9N7NJN8</accession>
<organism evidence="1 2">
    <name type="scientific">Striga hermonthica</name>
    <name type="common">Purple witchweed</name>
    <name type="synonym">Buchnera hermonthica</name>
    <dbReference type="NCBI Taxonomy" id="68872"/>
    <lineage>
        <taxon>Eukaryota</taxon>
        <taxon>Viridiplantae</taxon>
        <taxon>Streptophyta</taxon>
        <taxon>Embryophyta</taxon>
        <taxon>Tracheophyta</taxon>
        <taxon>Spermatophyta</taxon>
        <taxon>Magnoliopsida</taxon>
        <taxon>eudicotyledons</taxon>
        <taxon>Gunneridae</taxon>
        <taxon>Pentapetalae</taxon>
        <taxon>asterids</taxon>
        <taxon>lamiids</taxon>
        <taxon>Lamiales</taxon>
        <taxon>Orobanchaceae</taxon>
        <taxon>Buchnereae</taxon>
        <taxon>Striga</taxon>
    </lineage>
</organism>